<dbReference type="Pfam" id="PF13359">
    <property type="entry name" value="DDE_Tnp_4"/>
    <property type="match status" value="1"/>
</dbReference>
<evidence type="ECO:0000259" key="8">
    <source>
        <dbReference type="Pfam" id="PF13359"/>
    </source>
</evidence>
<dbReference type="Proteomes" id="UP000198287">
    <property type="component" value="Unassembled WGS sequence"/>
</dbReference>
<keyword evidence="7" id="KW-0539">Nucleus</keyword>
<evidence type="ECO:0000256" key="3">
    <source>
        <dbReference type="ARBA" id="ARBA00006958"/>
    </source>
</evidence>
<gene>
    <name evidence="9" type="ORF">Fcan01_23114</name>
</gene>
<name>A0A226DAN0_FOLCA</name>
<dbReference type="GO" id="GO:0046872">
    <property type="term" value="F:metal ion binding"/>
    <property type="evidence" value="ECO:0007669"/>
    <property type="project" value="UniProtKB-KW"/>
</dbReference>
<proteinExistence type="inferred from homology"/>
<dbReference type="AlphaFoldDB" id="A0A226DAN0"/>
<evidence type="ECO:0000313" key="9">
    <source>
        <dbReference type="EMBL" id="OXA41904.1"/>
    </source>
</evidence>
<dbReference type="GO" id="GO:0004518">
    <property type="term" value="F:nuclease activity"/>
    <property type="evidence" value="ECO:0007669"/>
    <property type="project" value="UniProtKB-KW"/>
</dbReference>
<organism evidence="9 10">
    <name type="scientific">Folsomia candida</name>
    <name type="common">Springtail</name>
    <dbReference type="NCBI Taxonomy" id="158441"/>
    <lineage>
        <taxon>Eukaryota</taxon>
        <taxon>Metazoa</taxon>
        <taxon>Ecdysozoa</taxon>
        <taxon>Arthropoda</taxon>
        <taxon>Hexapoda</taxon>
        <taxon>Collembola</taxon>
        <taxon>Entomobryomorpha</taxon>
        <taxon>Isotomoidea</taxon>
        <taxon>Isotomidae</taxon>
        <taxon>Proisotominae</taxon>
        <taxon>Folsomia</taxon>
    </lineage>
</organism>
<accession>A0A226DAN0</accession>
<comment type="cofactor">
    <cofactor evidence="1">
        <name>a divalent metal cation</name>
        <dbReference type="ChEBI" id="CHEBI:60240"/>
    </cofactor>
</comment>
<keyword evidence="6" id="KW-0378">Hydrolase</keyword>
<keyword evidence="10" id="KW-1185">Reference proteome</keyword>
<evidence type="ECO:0000256" key="2">
    <source>
        <dbReference type="ARBA" id="ARBA00004123"/>
    </source>
</evidence>
<comment type="similarity">
    <text evidence="3">Belongs to the HARBI1 family.</text>
</comment>
<dbReference type="GO" id="GO:0016787">
    <property type="term" value="F:hydrolase activity"/>
    <property type="evidence" value="ECO:0007669"/>
    <property type="project" value="UniProtKB-KW"/>
</dbReference>
<sequence>MPLKTSKQELMEFLELLGCSEIFFFDNVQSALEVSVTMAFFEASRYIEDRTIAQSNHQEPLELQLAVALNQLGTYGNASSSENIATKFGLSHASVNNYTNRIIEGLLAISDDWIRWPNEDERRRISNEMFQNGLPKCVGFVDGSHAPFFKAPMEDKETYWSRKKEYSLQFQIICDPNRIIRHFYTGYPGSVHDAKVFAACDIAKNPNHFFSPGEYIIGDSAYPKSETVVVPYKRRQGQFTQTQRAFNKYISSHQIAVEHTIGLLKGRFQSLKQIRIQIDRNGHCQVLPGDKSVCCPAQHFNPQGPMD</sequence>
<evidence type="ECO:0000256" key="5">
    <source>
        <dbReference type="ARBA" id="ARBA00022723"/>
    </source>
</evidence>
<dbReference type="InterPro" id="IPR027806">
    <property type="entry name" value="HARBI1_dom"/>
</dbReference>
<dbReference type="InterPro" id="IPR045249">
    <property type="entry name" value="HARBI1-like"/>
</dbReference>
<evidence type="ECO:0000256" key="1">
    <source>
        <dbReference type="ARBA" id="ARBA00001968"/>
    </source>
</evidence>
<evidence type="ECO:0000313" key="10">
    <source>
        <dbReference type="Proteomes" id="UP000198287"/>
    </source>
</evidence>
<keyword evidence="4" id="KW-0540">Nuclease</keyword>
<keyword evidence="5" id="KW-0479">Metal-binding</keyword>
<feature type="domain" description="DDE Tnp4" evidence="8">
    <location>
        <begin position="141"/>
        <end position="284"/>
    </location>
</feature>
<evidence type="ECO:0000256" key="4">
    <source>
        <dbReference type="ARBA" id="ARBA00022722"/>
    </source>
</evidence>
<dbReference type="EMBL" id="LNIX01000027">
    <property type="protein sequence ID" value="OXA41904.1"/>
    <property type="molecule type" value="Genomic_DNA"/>
</dbReference>
<dbReference type="GO" id="GO:0005634">
    <property type="term" value="C:nucleus"/>
    <property type="evidence" value="ECO:0007669"/>
    <property type="project" value="UniProtKB-SubCell"/>
</dbReference>
<dbReference type="PANTHER" id="PTHR22930">
    <property type="match status" value="1"/>
</dbReference>
<dbReference type="OrthoDB" id="6609348at2759"/>
<evidence type="ECO:0000256" key="6">
    <source>
        <dbReference type="ARBA" id="ARBA00022801"/>
    </source>
</evidence>
<dbReference type="PANTHER" id="PTHR22930:SF85">
    <property type="entry name" value="GH03217P-RELATED"/>
    <property type="match status" value="1"/>
</dbReference>
<reference evidence="9 10" key="1">
    <citation type="submission" date="2015-12" db="EMBL/GenBank/DDBJ databases">
        <title>The genome of Folsomia candida.</title>
        <authorList>
            <person name="Faddeeva A."/>
            <person name="Derks M.F."/>
            <person name="Anvar Y."/>
            <person name="Smit S."/>
            <person name="Van Straalen N."/>
            <person name="Roelofs D."/>
        </authorList>
    </citation>
    <scope>NUCLEOTIDE SEQUENCE [LARGE SCALE GENOMIC DNA]</scope>
    <source>
        <strain evidence="9 10">VU population</strain>
        <tissue evidence="9">Whole body</tissue>
    </source>
</reference>
<evidence type="ECO:0000256" key="7">
    <source>
        <dbReference type="ARBA" id="ARBA00023242"/>
    </source>
</evidence>
<comment type="subcellular location">
    <subcellularLocation>
        <location evidence="2">Nucleus</location>
    </subcellularLocation>
</comment>
<comment type="caution">
    <text evidence="9">The sequence shown here is derived from an EMBL/GenBank/DDBJ whole genome shotgun (WGS) entry which is preliminary data.</text>
</comment>
<protein>
    <submittedName>
        <fullName evidence="9">Putative nuclease HARBI1</fullName>
    </submittedName>
</protein>